<dbReference type="Gene3D" id="2.120.10.80">
    <property type="entry name" value="Kelch-type beta propeller"/>
    <property type="match status" value="1"/>
</dbReference>
<dbReference type="InterPro" id="IPR015915">
    <property type="entry name" value="Kelch-typ_b-propeller"/>
</dbReference>
<reference evidence="3" key="1">
    <citation type="submission" date="2025-08" db="UniProtKB">
        <authorList>
            <consortium name="RefSeq"/>
        </authorList>
    </citation>
    <scope>IDENTIFICATION</scope>
    <source>
        <tissue evidence="3">Leaves</tissue>
    </source>
</reference>
<evidence type="ECO:0000313" key="3">
    <source>
        <dbReference type="RefSeq" id="XP_071916742.1"/>
    </source>
</evidence>
<dbReference type="SUPFAM" id="SSF117281">
    <property type="entry name" value="Kelch motif"/>
    <property type="match status" value="1"/>
</dbReference>
<feature type="region of interest" description="Disordered" evidence="1">
    <location>
        <begin position="21"/>
        <end position="54"/>
    </location>
</feature>
<name>A0ABM4VB29_COFAR</name>
<sequence>MSKSIFTTTSRSSSFTINSVAKRPKHHHHHHHHQTPQKQEQEQEELPETSEDQSLLPGLPDHIAQLCLSKVQPSLLYSVCWPWRRLIYSPSFPPFLSIYALLIPSETNPDHQSHDSIKFSCFDPISSNWLSLPSPPPDPLLCLLLRHPSFISRRLPIQSVTVSGKLVLLAATADQFQPALNSPLIFNPLSKTWTYGPPIAAPRRWCAAGASAGVVYMASGVGSHYNLDVARSVEKWDLLMNQNNSSINIKRDSQTANWRWEKMGGLRDGRFSRDAIDAVGWKGKLCMVNVKGDAAKEGIIYDVKNDAWEEMPEGMLAGWRGPAAAMDEEIIYMVNESKGVLRMYDPLKDAWVQILESKMLQDAQYVAAAGGRVCIVGGSGLEIVVVDVVVSPPRFWVVDTPPAYQAVAIHVLPRMGH</sequence>
<accession>A0ABM4VB29</accession>
<dbReference type="PANTHER" id="PTHR47590">
    <property type="entry name" value="F-BOX/KELCH-REPEAT PROTEIN SKIP25"/>
    <property type="match status" value="1"/>
</dbReference>
<evidence type="ECO:0000313" key="2">
    <source>
        <dbReference type="Proteomes" id="UP001652660"/>
    </source>
</evidence>
<gene>
    <name evidence="3" type="primary">LOC140012524</name>
</gene>
<feature type="compositionally biased region" description="Basic residues" evidence="1">
    <location>
        <begin position="22"/>
        <end position="35"/>
    </location>
</feature>
<feature type="compositionally biased region" description="Acidic residues" evidence="1">
    <location>
        <begin position="42"/>
        <end position="51"/>
    </location>
</feature>
<evidence type="ECO:0000256" key="1">
    <source>
        <dbReference type="SAM" id="MobiDB-lite"/>
    </source>
</evidence>
<organism evidence="2 3">
    <name type="scientific">Coffea arabica</name>
    <name type="common">Arabian coffee</name>
    <dbReference type="NCBI Taxonomy" id="13443"/>
    <lineage>
        <taxon>Eukaryota</taxon>
        <taxon>Viridiplantae</taxon>
        <taxon>Streptophyta</taxon>
        <taxon>Embryophyta</taxon>
        <taxon>Tracheophyta</taxon>
        <taxon>Spermatophyta</taxon>
        <taxon>Magnoliopsida</taxon>
        <taxon>eudicotyledons</taxon>
        <taxon>Gunneridae</taxon>
        <taxon>Pentapetalae</taxon>
        <taxon>asterids</taxon>
        <taxon>lamiids</taxon>
        <taxon>Gentianales</taxon>
        <taxon>Rubiaceae</taxon>
        <taxon>Ixoroideae</taxon>
        <taxon>Gardenieae complex</taxon>
        <taxon>Bertiereae - Coffeeae clade</taxon>
        <taxon>Coffeeae</taxon>
        <taxon>Coffea</taxon>
    </lineage>
</organism>
<dbReference type="Proteomes" id="UP001652660">
    <property type="component" value="Chromosome 8e"/>
</dbReference>
<protein>
    <submittedName>
        <fullName evidence="3">F-box/kelch-repeat protein SKIP25-like</fullName>
    </submittedName>
</protein>
<keyword evidence="2" id="KW-1185">Reference proteome</keyword>
<dbReference type="PANTHER" id="PTHR47590:SF1">
    <property type="entry name" value="F-BOX_KELCH-REPEAT PROTEIN SKIP25"/>
    <property type="match status" value="1"/>
</dbReference>
<dbReference type="RefSeq" id="XP_071916742.1">
    <property type="nucleotide sequence ID" value="XM_072060641.1"/>
</dbReference>
<dbReference type="GeneID" id="140012524"/>
<proteinExistence type="predicted"/>